<organism evidence="2 3">
    <name type="scientific">Gomphillus americanus</name>
    <dbReference type="NCBI Taxonomy" id="1940652"/>
    <lineage>
        <taxon>Eukaryota</taxon>
        <taxon>Fungi</taxon>
        <taxon>Dikarya</taxon>
        <taxon>Ascomycota</taxon>
        <taxon>Pezizomycotina</taxon>
        <taxon>Lecanoromycetes</taxon>
        <taxon>OSLEUM clade</taxon>
        <taxon>Ostropomycetidae</taxon>
        <taxon>Ostropales</taxon>
        <taxon>Graphidaceae</taxon>
        <taxon>Gomphilloideae</taxon>
        <taxon>Gomphillus</taxon>
    </lineage>
</organism>
<dbReference type="PANTHER" id="PTHR42084">
    <property type="entry name" value="YALI0E26631P"/>
    <property type="match status" value="1"/>
</dbReference>
<feature type="compositionally biased region" description="Low complexity" evidence="1">
    <location>
        <begin position="291"/>
        <end position="301"/>
    </location>
</feature>
<sequence>MSSDLWAAFDNGGDALSNPWSQPSPKEERTQPHPSRSISQESKQESFLVDTEDNQVPPAAQSIWDNKLAFSPAYGSNSTNSLNNTAWSDHADMGEGWSDFVSPGQARDPWATSKPLQKLEILWDVDEAIKEDDEFGDFEAPVSGAPSGISNSNFSDQALVSASSHQEVHNSSLNPSVLQTKSRDHLRITQRVPNDIDTTTELKITDDSNNKVSTTRLKVKQQSLSVKSPLEYPDEVWDEWSPGPTSRTHPKSKPASKAVSDQPTYNPDKSAARTNVVPSTGPNTPSLGAQSSSSSTSNLPPTNIPPPSILISLLSSLVSTLPAQVEAAMESFTSSAASSAAADKALSTAVHKCLAALRVAARIVAGRKVRWKRDTHLGQSMRIGPAAGSGKSGMKLTGVDRNEARREDREVAEFVGVWQNRLGSVRRALASVNSKIGESSSRTDATGKKLELPIISEVMLIRTIKEEDGGVKSAKACALCGIKREERVDKVDIDVFDGFGEWWTDYWGHKECRAFWYQHEKYLQQR</sequence>
<protein>
    <submittedName>
        <fullName evidence="2">Uncharacterized protein</fullName>
    </submittedName>
</protein>
<feature type="region of interest" description="Disordered" evidence="1">
    <location>
        <begin position="234"/>
        <end position="301"/>
    </location>
</feature>
<dbReference type="AlphaFoldDB" id="A0A8H3EVV1"/>
<dbReference type="Proteomes" id="UP000664169">
    <property type="component" value="Unassembled WGS sequence"/>
</dbReference>
<feature type="region of interest" description="Disordered" evidence="1">
    <location>
        <begin position="79"/>
        <end position="112"/>
    </location>
</feature>
<dbReference type="PANTHER" id="PTHR42084:SF1">
    <property type="entry name" value="SERINE_THREONINE-PROTEIN KINASE PPK6"/>
    <property type="match status" value="1"/>
</dbReference>
<evidence type="ECO:0000313" key="2">
    <source>
        <dbReference type="EMBL" id="CAF9911237.1"/>
    </source>
</evidence>
<feature type="compositionally biased region" description="Polar residues" evidence="1">
    <location>
        <begin position="148"/>
        <end position="180"/>
    </location>
</feature>
<gene>
    <name evidence="2" type="ORF">GOMPHAMPRED_007352</name>
</gene>
<dbReference type="OrthoDB" id="5420391at2759"/>
<feature type="region of interest" description="Disordered" evidence="1">
    <location>
        <begin position="380"/>
        <end position="402"/>
    </location>
</feature>
<keyword evidence="3" id="KW-1185">Reference proteome</keyword>
<reference evidence="2" key="1">
    <citation type="submission" date="2021-03" db="EMBL/GenBank/DDBJ databases">
        <authorList>
            <person name="Tagirdzhanova G."/>
        </authorList>
    </citation>
    <scope>NUCLEOTIDE SEQUENCE</scope>
</reference>
<feature type="compositionally biased region" description="Polar residues" evidence="1">
    <location>
        <begin position="32"/>
        <end position="41"/>
    </location>
</feature>
<name>A0A8H3EVV1_9LECA</name>
<evidence type="ECO:0000313" key="3">
    <source>
        <dbReference type="Proteomes" id="UP000664169"/>
    </source>
</evidence>
<feature type="region of interest" description="Disordered" evidence="1">
    <location>
        <begin position="137"/>
        <end position="192"/>
    </location>
</feature>
<evidence type="ECO:0000256" key="1">
    <source>
        <dbReference type="SAM" id="MobiDB-lite"/>
    </source>
</evidence>
<comment type="caution">
    <text evidence="2">The sequence shown here is derived from an EMBL/GenBank/DDBJ whole genome shotgun (WGS) entry which is preliminary data.</text>
</comment>
<feature type="region of interest" description="Disordered" evidence="1">
    <location>
        <begin position="1"/>
        <end position="55"/>
    </location>
</feature>
<proteinExistence type="predicted"/>
<accession>A0A8H3EVV1</accession>
<dbReference type="EMBL" id="CAJPDQ010000006">
    <property type="protein sequence ID" value="CAF9911237.1"/>
    <property type="molecule type" value="Genomic_DNA"/>
</dbReference>
<feature type="compositionally biased region" description="Polar residues" evidence="1">
    <location>
        <begin position="259"/>
        <end position="290"/>
    </location>
</feature>